<feature type="non-terminal residue" evidence="1">
    <location>
        <position position="1"/>
    </location>
</feature>
<proteinExistence type="predicted"/>
<name>X1T7V8_9ZZZZ</name>
<dbReference type="EMBL" id="BARW01005823">
    <property type="protein sequence ID" value="GAI83640.1"/>
    <property type="molecule type" value="Genomic_DNA"/>
</dbReference>
<reference evidence="1" key="1">
    <citation type="journal article" date="2014" name="Front. Microbiol.">
        <title>High frequency of phylogenetically diverse reductive dehalogenase-homologous genes in deep subseafloor sedimentary metagenomes.</title>
        <authorList>
            <person name="Kawai M."/>
            <person name="Futagami T."/>
            <person name="Toyoda A."/>
            <person name="Takaki Y."/>
            <person name="Nishi S."/>
            <person name="Hori S."/>
            <person name="Arai W."/>
            <person name="Tsubouchi T."/>
            <person name="Morono Y."/>
            <person name="Uchiyama I."/>
            <person name="Ito T."/>
            <person name="Fujiyama A."/>
            <person name="Inagaki F."/>
            <person name="Takami H."/>
        </authorList>
    </citation>
    <scope>NUCLEOTIDE SEQUENCE</scope>
    <source>
        <strain evidence="1">Expedition CK06-06</strain>
    </source>
</reference>
<organism evidence="1">
    <name type="scientific">marine sediment metagenome</name>
    <dbReference type="NCBI Taxonomy" id="412755"/>
    <lineage>
        <taxon>unclassified sequences</taxon>
        <taxon>metagenomes</taxon>
        <taxon>ecological metagenomes</taxon>
    </lineage>
</organism>
<comment type="caution">
    <text evidence="1">The sequence shown here is derived from an EMBL/GenBank/DDBJ whole genome shotgun (WGS) entry which is preliminary data.</text>
</comment>
<evidence type="ECO:0000313" key="1">
    <source>
        <dbReference type="EMBL" id="GAI83640.1"/>
    </source>
</evidence>
<sequence>SGKIKGNKNKVNRFWYIKGVDLKRFLQSNKKRKRFLGVF</sequence>
<protein>
    <submittedName>
        <fullName evidence="1">Uncharacterized protein</fullName>
    </submittedName>
</protein>
<accession>X1T7V8</accession>
<dbReference type="AlphaFoldDB" id="X1T7V8"/>
<gene>
    <name evidence="1" type="ORF">S12H4_12338</name>
</gene>